<proteinExistence type="inferred from homology"/>
<dbReference type="GO" id="GO:0005634">
    <property type="term" value="C:nucleus"/>
    <property type="evidence" value="ECO:0007669"/>
    <property type="project" value="TreeGrafter"/>
</dbReference>
<feature type="compositionally biased region" description="Low complexity" evidence="2">
    <location>
        <begin position="19"/>
        <end position="28"/>
    </location>
</feature>
<dbReference type="STRING" id="269621.A0A238F1H8"/>
<evidence type="ECO:0000313" key="4">
    <source>
        <dbReference type="Proteomes" id="UP000198372"/>
    </source>
</evidence>
<dbReference type="Pfam" id="PF13862">
    <property type="entry name" value="BCCIP"/>
    <property type="match status" value="1"/>
</dbReference>
<name>A0A238F1H8_9BASI</name>
<dbReference type="PANTHER" id="PTHR13261">
    <property type="entry name" value="BRCA2 AND CDKN1A INTERACTING PROTEIN"/>
    <property type="match status" value="1"/>
</dbReference>
<sequence length="409" mass="44240">MTKRDAAPLLGMAPRARRSSSSSASSSSMAVDGDVKASKGVKRKTQHDGSDSDSANDGTDTEVRPRPPHRSPVALLDPPDHEELTFKAVAHHSAHQMLDVSFDFFDPQPQDYHSIKLLLTQLLSHDAPLIDIGSITNLVLEQKLVGSTVKTDGSGADPYAVLSVLNLNLHKSDPSVAALIKYLGSKLSSTNPEFAKILESILSNSVESSTATTRSNVGLVISERLVNMPAQVVPPMYRMLQEELQWARDDASFFFPFSKEPYHFSHLLFLSRVFLSSAEQFDQDPNTNINTSDANASSTAGVTGVGKAKKGKKNKKANSVAGTGKKARTGPGGSETRVVEEWMYHAEDEMIQKSSLHSQTFAYSTAPNREGDDPFGVETKGLAMLVDYDQFDGIVQGMEVFLGGPTPTA</sequence>
<feature type="region of interest" description="Disordered" evidence="2">
    <location>
        <begin position="1"/>
        <end position="78"/>
    </location>
</feature>
<feature type="compositionally biased region" description="Polar residues" evidence="2">
    <location>
        <begin position="286"/>
        <end position="298"/>
    </location>
</feature>
<feature type="region of interest" description="Disordered" evidence="2">
    <location>
        <begin position="286"/>
        <end position="335"/>
    </location>
</feature>
<evidence type="ECO:0000313" key="3">
    <source>
        <dbReference type="EMBL" id="SCV67972.1"/>
    </source>
</evidence>
<dbReference type="OrthoDB" id="27543at2759"/>
<feature type="compositionally biased region" description="Basic residues" evidence="2">
    <location>
        <begin position="307"/>
        <end position="316"/>
    </location>
</feature>
<dbReference type="AlphaFoldDB" id="A0A238F1H8"/>
<gene>
    <name evidence="3" type="ORF">BQ2448_93</name>
</gene>
<accession>A0A238F1H8</accession>
<organism evidence="3 4">
    <name type="scientific">Microbotryum intermedium</name>
    <dbReference type="NCBI Taxonomy" id="269621"/>
    <lineage>
        <taxon>Eukaryota</taxon>
        <taxon>Fungi</taxon>
        <taxon>Dikarya</taxon>
        <taxon>Basidiomycota</taxon>
        <taxon>Pucciniomycotina</taxon>
        <taxon>Microbotryomycetes</taxon>
        <taxon>Microbotryales</taxon>
        <taxon>Microbotryaceae</taxon>
        <taxon>Microbotryum</taxon>
    </lineage>
</organism>
<dbReference type="InterPro" id="IPR025602">
    <property type="entry name" value="BCP1_family"/>
</dbReference>
<comment type="similarity">
    <text evidence="1">Belongs to the BCP1 family.</text>
</comment>
<keyword evidence="4" id="KW-1185">Reference proteome</keyword>
<evidence type="ECO:0000256" key="1">
    <source>
        <dbReference type="ARBA" id="ARBA00006781"/>
    </source>
</evidence>
<reference evidence="4" key="1">
    <citation type="submission" date="2016-09" db="EMBL/GenBank/DDBJ databases">
        <authorList>
            <person name="Jeantristanb JTB J.-T."/>
            <person name="Ricardo R."/>
        </authorList>
    </citation>
    <scope>NUCLEOTIDE SEQUENCE [LARGE SCALE GENOMIC DNA]</scope>
</reference>
<dbReference type="EMBL" id="FMSP01000003">
    <property type="protein sequence ID" value="SCV67972.1"/>
    <property type="molecule type" value="Genomic_DNA"/>
</dbReference>
<dbReference type="PANTHER" id="PTHR13261:SF0">
    <property type="entry name" value="BRCA2 AND CDKN1A-INTERACTING PROTEIN"/>
    <property type="match status" value="1"/>
</dbReference>
<protein>
    <submittedName>
        <fullName evidence="3">BQ2448_93 protein</fullName>
    </submittedName>
</protein>
<evidence type="ECO:0000256" key="2">
    <source>
        <dbReference type="SAM" id="MobiDB-lite"/>
    </source>
</evidence>
<dbReference type="Proteomes" id="UP000198372">
    <property type="component" value="Unassembled WGS sequence"/>
</dbReference>